<keyword evidence="1" id="KW-0802">TPR repeat</keyword>
<evidence type="ECO:0008006" key="4">
    <source>
        <dbReference type="Google" id="ProtNLM"/>
    </source>
</evidence>
<dbReference type="InterPro" id="IPR011990">
    <property type="entry name" value="TPR-like_helical_dom_sf"/>
</dbReference>
<comment type="caution">
    <text evidence="2">The sequence shown here is derived from an EMBL/GenBank/DDBJ whole genome shotgun (WGS) entry which is preliminary data.</text>
</comment>
<dbReference type="InterPro" id="IPR019734">
    <property type="entry name" value="TPR_rpt"/>
</dbReference>
<dbReference type="Proteomes" id="UP000192315">
    <property type="component" value="Unassembled WGS sequence"/>
</dbReference>
<gene>
    <name evidence="2" type="ORF">SAMN02745355_1479</name>
</gene>
<keyword evidence="3" id="KW-1185">Reference proteome</keyword>
<organism evidence="2 3">
    <name type="scientific">Picrophilus torridus (strain ATCC 700027 / DSM 9790 / JCM 10055 / NBRC 100828 / KAW 2/3)</name>
    <dbReference type="NCBI Taxonomy" id="1122961"/>
    <lineage>
        <taxon>Archaea</taxon>
        <taxon>Methanobacteriati</taxon>
        <taxon>Thermoplasmatota</taxon>
        <taxon>Thermoplasmata</taxon>
        <taxon>Thermoplasmatales</taxon>
        <taxon>Picrophilaceae</taxon>
        <taxon>Picrophilus</taxon>
    </lineage>
</organism>
<evidence type="ECO:0000256" key="1">
    <source>
        <dbReference type="PROSITE-ProRule" id="PRU00339"/>
    </source>
</evidence>
<dbReference type="RefSeq" id="WP_084273211.1">
    <property type="nucleotide sequence ID" value="NZ_FWYE01000004.1"/>
</dbReference>
<accession>A0A8G2FY01</accession>
<sequence length="1047" mass="125481">MASIEKVRKKLYNYMENIDDEKNLNAALKIIKGYMNDLDGMDLNNFYRLIIKKNLCSMAVSRINIELFNACLNALRSNDTEFINYIKNNRILLENPEINNRLNKILSNKSIYDKAAIISYIGMYDDIIEEVFKTHDENSIRRILKNYNNSEYEEMAIKKALEYNKNFLRDLADYYARKNDLKNLRFIMDELIKNNVDNVSHYFYILGDYENAIKYAKNDDKEIADSYFRTGMLLKALDIYINIFRNYDRSVLMNIIEIEHELKNYREMNIYIDIYERENGLNKKIMLYKIDGFIYTGKYDLAVSYAEKYIENFGLDKDITMERIKIYDGLKDYSMLYSACMDAYNNNIRNDYIYSNIIKYYYYNMDYNEIIKFIEENNLEQMFPGYYISSKIYLGDDVNYNYIDRHVLNAVFATYRSDEKLKLNNDPRINAIVSFMRGEPLGGFNDCSSSATCYISNVRSFDFDPKKVILNNLNPRYNDVYDIISTIRDIVNGHFDTDNYDSEFFIYPFINTLLRLKRYDLALLELQKVNGSDPFYYYFAGKYYYIKNDFNRALKFIEKSLSMLKNSYFIALEIMILIKLENYDEALKYMDLSYNLGLYNTFNILYSMNNIDLNIDMIEHIKNLKHPGIYRILRGFFFKNKKIRESIKYSAMILKESGSLDDYLYHYSILKSLNNDAALSFLIKNSIKYNVFYALISRIYYQKRDLEDFIINYNNYISAKRPENINIEYKISIKKNLEYLDYYFNERGMYRDILYLYIFENKFTDIIKNMGKFIENNLIYDILDLWCEPSVKRAVIDYSYKKPDRKIIYMCIKRCTGSRQVSMASRLYKKTGYIKDSIYLSSIMFRHGLYKELFKFLISNYIRYKNDVFLILFYAFSFRARNFNGIINAYSNGIFIERREIIINVIKSMSATLKTDDAIKTIEKYSYLFNEDDLNNLRYIIENYRRFSRIIDYAGVLFKYEYDHKKRLNREDASVAIPENYIDPVFSFIESDDFYMYREDEFYINIIKNIKTDELSINSIYHYVNDVILAKDVYLYIKMEPVHNILK</sequence>
<proteinExistence type="predicted"/>
<reference evidence="2 3" key="1">
    <citation type="submission" date="2017-04" db="EMBL/GenBank/DDBJ databases">
        <authorList>
            <person name="Varghese N."/>
            <person name="Submissions S."/>
        </authorList>
    </citation>
    <scope>NUCLEOTIDE SEQUENCE [LARGE SCALE GENOMIC DNA]</scope>
    <source>
        <strain evidence="2 3">DSM 9789</strain>
    </source>
</reference>
<dbReference type="AlphaFoldDB" id="A0A8G2FY01"/>
<dbReference type="EMBL" id="FWYE01000004">
    <property type="protein sequence ID" value="SMD31531.1"/>
    <property type="molecule type" value="Genomic_DNA"/>
</dbReference>
<feature type="repeat" description="TPR" evidence="1">
    <location>
        <begin position="534"/>
        <end position="567"/>
    </location>
</feature>
<evidence type="ECO:0000313" key="2">
    <source>
        <dbReference type="EMBL" id="SMD31531.1"/>
    </source>
</evidence>
<evidence type="ECO:0000313" key="3">
    <source>
        <dbReference type="Proteomes" id="UP000192315"/>
    </source>
</evidence>
<dbReference type="Gene3D" id="1.25.40.10">
    <property type="entry name" value="Tetratricopeptide repeat domain"/>
    <property type="match status" value="1"/>
</dbReference>
<dbReference type="SUPFAM" id="SSF48452">
    <property type="entry name" value="TPR-like"/>
    <property type="match status" value="1"/>
</dbReference>
<name>A0A8G2FY01_PICTO</name>
<dbReference type="PROSITE" id="PS50005">
    <property type="entry name" value="TPR"/>
    <property type="match status" value="1"/>
</dbReference>
<protein>
    <recommendedName>
        <fullName evidence="4">Tetratricopeptide repeat-containing protein</fullName>
    </recommendedName>
</protein>